<evidence type="ECO:0000256" key="1">
    <source>
        <dbReference type="ARBA" id="ARBA00004123"/>
    </source>
</evidence>
<dbReference type="InterPro" id="IPR008422">
    <property type="entry name" value="KN_HD"/>
</dbReference>
<dbReference type="SMART" id="SM01255">
    <property type="entry name" value="KNOX1"/>
    <property type="match status" value="1"/>
</dbReference>
<dbReference type="Pfam" id="PF05920">
    <property type="entry name" value="Homeobox_KN"/>
    <property type="match status" value="1"/>
</dbReference>
<dbReference type="InterPro" id="IPR001356">
    <property type="entry name" value="HD"/>
</dbReference>
<dbReference type="InterPro" id="IPR035979">
    <property type="entry name" value="RBD_domain_sf"/>
</dbReference>
<evidence type="ECO:0000256" key="7">
    <source>
        <dbReference type="SAM" id="MobiDB-lite"/>
    </source>
</evidence>
<dbReference type="InterPro" id="IPR050224">
    <property type="entry name" value="TALE_homeobox"/>
</dbReference>
<dbReference type="FunFam" id="1.10.10.60:FF:000076">
    <property type="entry name" value="Homeobox protein knotted-1-like 2"/>
    <property type="match status" value="1"/>
</dbReference>
<evidence type="ECO:0000259" key="9">
    <source>
        <dbReference type="PROSITE" id="PS51213"/>
    </source>
</evidence>
<accession>A0A6A3BHF8</accession>
<comment type="subcellular location">
    <subcellularLocation>
        <location evidence="1 5">Nucleus</location>
    </subcellularLocation>
</comment>
<dbReference type="GO" id="GO:0003723">
    <property type="term" value="F:RNA binding"/>
    <property type="evidence" value="ECO:0007669"/>
    <property type="project" value="InterPro"/>
</dbReference>
<dbReference type="InterPro" id="IPR009057">
    <property type="entry name" value="Homeodomain-like_sf"/>
</dbReference>
<dbReference type="InterPro" id="IPR005540">
    <property type="entry name" value="KNOX1"/>
</dbReference>
<comment type="similarity">
    <text evidence="6">Belongs to the TALE/KNOX homeobox family.</text>
</comment>
<organism evidence="10 11">
    <name type="scientific">Hibiscus syriacus</name>
    <name type="common">Rose of Sharon</name>
    <dbReference type="NCBI Taxonomy" id="106335"/>
    <lineage>
        <taxon>Eukaryota</taxon>
        <taxon>Viridiplantae</taxon>
        <taxon>Streptophyta</taxon>
        <taxon>Embryophyta</taxon>
        <taxon>Tracheophyta</taxon>
        <taxon>Spermatophyta</taxon>
        <taxon>Magnoliopsida</taxon>
        <taxon>eudicotyledons</taxon>
        <taxon>Gunneridae</taxon>
        <taxon>Pentapetalae</taxon>
        <taxon>rosids</taxon>
        <taxon>malvids</taxon>
        <taxon>Malvales</taxon>
        <taxon>Malvaceae</taxon>
        <taxon>Malvoideae</taxon>
        <taxon>Hibiscus</taxon>
    </lineage>
</organism>
<proteinExistence type="inferred from homology"/>
<feature type="region of interest" description="Disordered" evidence="7">
    <location>
        <begin position="697"/>
        <end position="736"/>
    </location>
</feature>
<evidence type="ECO:0000259" key="8">
    <source>
        <dbReference type="PROSITE" id="PS50071"/>
    </source>
</evidence>
<dbReference type="PROSITE" id="PS50071">
    <property type="entry name" value="HOMEOBOX_2"/>
    <property type="match status" value="1"/>
</dbReference>
<feature type="compositionally biased region" description="Polar residues" evidence="7">
    <location>
        <begin position="699"/>
        <end position="708"/>
    </location>
</feature>
<dbReference type="PROSITE" id="PS00027">
    <property type="entry name" value="HOMEOBOX_1"/>
    <property type="match status" value="1"/>
</dbReference>
<name>A0A6A3BHF8_HIBSY</name>
<feature type="compositionally biased region" description="Low complexity" evidence="7">
    <location>
        <begin position="717"/>
        <end position="734"/>
    </location>
</feature>
<keyword evidence="4 5" id="KW-0539">Nucleus</keyword>
<dbReference type="SMART" id="SM01256">
    <property type="entry name" value="KNOX2"/>
    <property type="match status" value="1"/>
</dbReference>
<protein>
    <submittedName>
        <fullName evidence="10">Homeobox protein knotted-1-like 1</fullName>
    </submittedName>
</protein>
<dbReference type="InterPro" id="IPR017970">
    <property type="entry name" value="Homeobox_CS"/>
</dbReference>
<dbReference type="GO" id="GO:0009888">
    <property type="term" value="P:tissue development"/>
    <property type="evidence" value="ECO:0007669"/>
    <property type="project" value="UniProtKB-ARBA"/>
</dbReference>
<evidence type="ECO:0000313" key="10">
    <source>
        <dbReference type="EMBL" id="KAE8715615.1"/>
    </source>
</evidence>
<dbReference type="SMART" id="SM01188">
    <property type="entry name" value="ELK"/>
    <property type="match status" value="1"/>
</dbReference>
<comment type="caution">
    <text evidence="10">The sequence shown here is derived from an EMBL/GenBank/DDBJ whole genome shotgun (WGS) entry which is preliminary data.</text>
</comment>
<sequence length="943" mass="105097">MEEYTQLNENNIPRGSFLYATPILAPNSSPYGRAGSGSNVSNQQTEMPLISFQLQSSECYQSEGHPIVKTEATNSQHGKKFHYPLLSGHQAVHQQQEGSDTFNEMEAIKAKIIAHPQYSNLLEAYINCQKVGAPPEVVARLTAARQEFEARQLPSVTSRETSKDPELDQFMEAYCDMLVKYREELTRPMQEALDFMRRIEAQLNIVSNTPARIFNSDEKREGVGSSEEDQDNSGGETELSEFNPRVEDRELKNHLLRKYSGYLSSLKQELSKKKKKGKLPKEARQKLLSWWELHYKWPYPSESEKVALAESTGLDQKQINNWFINQRKRHWKPSEDMQFMVMDGLHPQNAAALYMDGHFMGSEYVPVILMLQGAVLRSGTSLPSQCVKRLALPEILMESATCGEVKGLQTLGGCHITQLCSSVCSLDFGLWQIVGRYGEVLSVNLPSKRSRVGSRFGFVKVGNMVEADRVKERLHGLMVYGRRIFEEEASQACASRKEVMGHVDEDEVRKLKRCLVGVMAGVCSVGSIVDRLHNWGLGEIKVQRLRGNSFLLTIEDEDLFIMLEDLGWSYLKEIFVDVMLWTKSFCQKERVIWLEIEGLPLHCWNGDTLKRLVGLWGRFEAFGENVNHHLDCEKVNMLISTSSEARIDEVVDVVLENKKFDVRVLEVRIVDHSLGNLSKPEILKKIEIEVEKDGVEVGDNNTGVSPVKSSDDLSVASESGSSDGKKGSPSGSSPFDVACSGESVGCRKKVSIGKSIEVECVVKDGGQSAGFQISDHFNHVGLQGLNIDGVENMVVELNVVSPIIEGVSKLEDRALVGVSVVVSPEIGLHLLMGLKDEVLLDSHRDILVDSGGRCDGFVLDPVNSLELGNASRSISDSDLKKKWPVAYVEAEETLSVAKMLGIKFTDPERKDLVVTFMVVMVLDFKGSCESILTCREVIGFGSS</sequence>
<dbReference type="EMBL" id="VEPZ02000858">
    <property type="protein sequence ID" value="KAE8715615.1"/>
    <property type="molecule type" value="Genomic_DNA"/>
</dbReference>
<evidence type="ECO:0000256" key="4">
    <source>
        <dbReference type="ARBA" id="ARBA00023242"/>
    </source>
</evidence>
<reference evidence="10" key="1">
    <citation type="submission" date="2019-09" db="EMBL/GenBank/DDBJ databases">
        <title>Draft genome information of white flower Hibiscus syriacus.</title>
        <authorList>
            <person name="Kim Y.-M."/>
        </authorList>
    </citation>
    <scope>NUCLEOTIDE SEQUENCE [LARGE SCALE GENOMIC DNA]</scope>
    <source>
        <strain evidence="10">YM2019G1</strain>
    </source>
</reference>
<feature type="domain" description="ELK" evidence="9">
    <location>
        <begin position="250"/>
        <end position="270"/>
    </location>
</feature>
<dbReference type="CDD" id="cd00086">
    <property type="entry name" value="homeodomain"/>
    <property type="match status" value="1"/>
</dbReference>
<evidence type="ECO:0000256" key="3">
    <source>
        <dbReference type="ARBA" id="ARBA00023155"/>
    </source>
</evidence>
<dbReference type="Pfam" id="PF03790">
    <property type="entry name" value="KNOX1"/>
    <property type="match status" value="1"/>
</dbReference>
<evidence type="ECO:0000256" key="5">
    <source>
        <dbReference type="PROSITE-ProRule" id="PRU00108"/>
    </source>
</evidence>
<dbReference type="SUPFAM" id="SSF46689">
    <property type="entry name" value="Homeodomain-like"/>
    <property type="match status" value="1"/>
</dbReference>
<dbReference type="GO" id="GO:0003677">
    <property type="term" value="F:DNA binding"/>
    <property type="evidence" value="ECO:0007669"/>
    <property type="project" value="UniProtKB-UniRule"/>
</dbReference>
<dbReference type="Proteomes" id="UP000436088">
    <property type="component" value="Unassembled WGS sequence"/>
</dbReference>
<dbReference type="InterPro" id="IPR005541">
    <property type="entry name" value="KNOX2"/>
</dbReference>
<evidence type="ECO:0000313" key="11">
    <source>
        <dbReference type="Proteomes" id="UP000436088"/>
    </source>
</evidence>
<dbReference type="PANTHER" id="PTHR11850">
    <property type="entry name" value="HOMEOBOX PROTEIN TRANSCRIPTION FACTORS"/>
    <property type="match status" value="1"/>
</dbReference>
<dbReference type="PROSITE" id="PS51213">
    <property type="entry name" value="ELK"/>
    <property type="match status" value="1"/>
</dbReference>
<dbReference type="Gene3D" id="1.10.10.60">
    <property type="entry name" value="Homeodomain-like"/>
    <property type="match status" value="1"/>
</dbReference>
<feature type="DNA-binding region" description="Homeobox; TALE-type" evidence="5">
    <location>
        <begin position="271"/>
        <end position="334"/>
    </location>
</feature>
<dbReference type="Pfam" id="PF03789">
    <property type="entry name" value="ELK"/>
    <property type="match status" value="1"/>
</dbReference>
<dbReference type="Pfam" id="PF03791">
    <property type="entry name" value="KNOX2"/>
    <property type="match status" value="1"/>
</dbReference>
<keyword evidence="3 5" id="KW-0371">Homeobox</keyword>
<dbReference type="GO" id="GO:0000981">
    <property type="term" value="F:DNA-binding transcription factor activity, RNA polymerase II-specific"/>
    <property type="evidence" value="ECO:0007669"/>
    <property type="project" value="InterPro"/>
</dbReference>
<gene>
    <name evidence="10" type="ORF">F3Y22_tig00110162pilonHSYRG00023</name>
</gene>
<dbReference type="InterPro" id="IPR012677">
    <property type="entry name" value="Nucleotide-bd_a/b_plait_sf"/>
</dbReference>
<dbReference type="SUPFAM" id="SSF54928">
    <property type="entry name" value="RNA-binding domain, RBD"/>
    <property type="match status" value="1"/>
</dbReference>
<dbReference type="AlphaFoldDB" id="A0A6A3BHF8"/>
<dbReference type="InterPro" id="IPR005539">
    <property type="entry name" value="ELK_dom"/>
</dbReference>
<evidence type="ECO:0000256" key="2">
    <source>
        <dbReference type="ARBA" id="ARBA00023125"/>
    </source>
</evidence>
<feature type="region of interest" description="Disordered" evidence="7">
    <location>
        <begin position="214"/>
        <end position="244"/>
    </location>
</feature>
<dbReference type="InterPro" id="IPR000504">
    <property type="entry name" value="RRM_dom"/>
</dbReference>
<evidence type="ECO:0000256" key="6">
    <source>
        <dbReference type="PROSITE-ProRule" id="PRU00559"/>
    </source>
</evidence>
<dbReference type="GO" id="GO:0005634">
    <property type="term" value="C:nucleus"/>
    <property type="evidence" value="ECO:0007669"/>
    <property type="project" value="UniProtKB-SubCell"/>
</dbReference>
<feature type="domain" description="Homeobox" evidence="8">
    <location>
        <begin position="270"/>
        <end position="333"/>
    </location>
</feature>
<keyword evidence="2 5" id="KW-0238">DNA-binding</keyword>
<dbReference type="SMART" id="SM00389">
    <property type="entry name" value="HOX"/>
    <property type="match status" value="1"/>
</dbReference>
<dbReference type="Gene3D" id="3.30.70.330">
    <property type="match status" value="1"/>
</dbReference>
<dbReference type="Pfam" id="PF00076">
    <property type="entry name" value="RRM_1"/>
    <property type="match status" value="1"/>
</dbReference>
<keyword evidence="11" id="KW-1185">Reference proteome</keyword>